<dbReference type="GO" id="GO:0090173">
    <property type="term" value="P:regulation of synaptonemal complex assembly"/>
    <property type="evidence" value="ECO:0007669"/>
    <property type="project" value="InterPro"/>
</dbReference>
<comment type="caution">
    <text evidence="3">The sequence shown here is derived from an EMBL/GenBank/DDBJ whole genome shotgun (WGS) entry which is preliminary data.</text>
</comment>
<evidence type="ECO:0000256" key="2">
    <source>
        <dbReference type="SAM" id="MobiDB-lite"/>
    </source>
</evidence>
<keyword evidence="1" id="KW-0469">Meiosis</keyword>
<dbReference type="Pfam" id="PF08631">
    <property type="entry name" value="SPO22"/>
    <property type="match status" value="1"/>
</dbReference>
<dbReference type="AlphaFoldDB" id="A0A9N9ZQI1"/>
<organism evidence="3 4">
    <name type="scientific">Clonostachys solani</name>
    <dbReference type="NCBI Taxonomy" id="160281"/>
    <lineage>
        <taxon>Eukaryota</taxon>
        <taxon>Fungi</taxon>
        <taxon>Dikarya</taxon>
        <taxon>Ascomycota</taxon>
        <taxon>Pezizomycotina</taxon>
        <taxon>Sordariomycetes</taxon>
        <taxon>Hypocreomycetidae</taxon>
        <taxon>Hypocreales</taxon>
        <taxon>Bionectriaceae</taxon>
        <taxon>Clonostachys</taxon>
    </lineage>
</organism>
<dbReference type="InterPro" id="IPR013940">
    <property type="entry name" value="Spo22/ZIP4/TEX11"/>
</dbReference>
<evidence type="ECO:0000256" key="1">
    <source>
        <dbReference type="ARBA" id="ARBA00023254"/>
    </source>
</evidence>
<evidence type="ECO:0008006" key="5">
    <source>
        <dbReference type="Google" id="ProtNLM"/>
    </source>
</evidence>
<dbReference type="GO" id="GO:0051321">
    <property type="term" value="P:meiotic cell cycle"/>
    <property type="evidence" value="ECO:0007669"/>
    <property type="project" value="UniProtKB-KW"/>
</dbReference>
<reference evidence="3" key="1">
    <citation type="submission" date="2021-10" db="EMBL/GenBank/DDBJ databases">
        <authorList>
            <person name="Piombo E."/>
        </authorList>
    </citation>
    <scope>NUCLEOTIDE SEQUENCE</scope>
</reference>
<evidence type="ECO:0000313" key="4">
    <source>
        <dbReference type="Proteomes" id="UP000775872"/>
    </source>
</evidence>
<proteinExistence type="predicted"/>
<dbReference type="PANTHER" id="PTHR40375:SF2">
    <property type="entry name" value="SPORULATION-SPECIFIC PROTEIN 22"/>
    <property type="match status" value="1"/>
</dbReference>
<protein>
    <recommendedName>
        <fullName evidence="5">Protein ZIP4 homolog</fullName>
    </recommendedName>
</protein>
<dbReference type="Proteomes" id="UP000775872">
    <property type="component" value="Unassembled WGS sequence"/>
</dbReference>
<feature type="region of interest" description="Disordered" evidence="2">
    <location>
        <begin position="153"/>
        <end position="176"/>
    </location>
</feature>
<dbReference type="PANTHER" id="PTHR40375">
    <property type="entry name" value="SPORULATION-SPECIFIC PROTEIN 22"/>
    <property type="match status" value="1"/>
</dbReference>
<keyword evidence="4" id="KW-1185">Reference proteome</keyword>
<feature type="non-terminal residue" evidence="3">
    <location>
        <position position="1278"/>
    </location>
</feature>
<accession>A0A9N9ZQI1</accession>
<dbReference type="EMBL" id="CABFOC020000097">
    <property type="protein sequence ID" value="CAH0059324.1"/>
    <property type="molecule type" value="Genomic_DNA"/>
</dbReference>
<evidence type="ECO:0000313" key="3">
    <source>
        <dbReference type="EMBL" id="CAH0059324.1"/>
    </source>
</evidence>
<name>A0A9N9ZQI1_9HYPO</name>
<sequence>MGPPPVFDGTGRPRASSGFGAGLLGQRSTLPLVQQAAAAAAAAGLQGNSLGTGATGNANQSITVAGFSDAWMTAQNFQDMNNYNPNYMIAPEVSHEFNLLNDFLHTSLLDDTGVAPDDTSQNQAFVRAMKQEMLSGFGAGGLAGGAGQAANVPPGAMMPPPNLDGSSGPHPGNAMQIDKDKTREYYLQAADPSGSDNPEERMLRVLKAKYDAGLLKPFNYINGYARLGKYLDGHIAASSKQKILRTINQFRPKFREKAQGLTDIQLVYVEMWFERQLMDYDRVFASMAVPACCWRRTGEIFRGNKEMAELIHVPVNQLRDCGLGQIRSAPAQPGACTGGRNILSKHSAAAGLLHANGVAHPPAETHLSHPSPGFSLAHYTANSTTSRCNSRAWLLLQAPSNAIKAMGRFDQATGREKRDKKLQPVIDFARDVHSKLGHPQTSISSINLQSEINHQISIVTEFCQTSPPPGISPRIAKELERNGKDLWNLCIRLRRDNAQSSGSSPLLLRARVFSFHLLEMGRGANRGRRDRESEIVYMTALVLTLGRLCLDDEDLDSARIIMQKAANYIERLHSLAEEGNPNKNRIGLEADYFVVRIALSWKENRLDVAEHMFSKAAQLTNIMEIASLEMMADTLRHIGADLHAKGDLLMAIKWLKRAYDALNSRPLDHLSVEGLDTRLCVCQNLVLSFLKSGSQEHFSEAKELVSFIESEIGDKPIVLHWKLEMLQQSPPELMDMDNYAGILRRMIRVFDFSDEEFQFLLYHIKKLRDMNPKLACGVLDNLLTHRVLQSNNSTWLDKALVTRIWVSTIEPAPLGDSWDTGLLETLDKVHKLIPEPLSPDATGAAQSLLWKKIEATMSCHQYQSADKWCLVALHPIFSNSGPSNQAKFGRKRILCAISMNKPENAHETFGSMATECQDDCLTRFLMFKVSLLDFNHDVALKSIEYLSRCATEANVQEMLYACIRESQQVHDKLCTLTALQAVAENWSSVQASVTSLPSILRCCVRLIKLIEAEGGADESSSLFSDDICKIFVIGATHAKAGSLSADGKKAFSTLELHWFRKNSFNIGVKKCSSWDMPKIIGVFSSCLDFISSYPDDMPGGDYEELYVMSMRCHFVMGAAKISLARTEDRLDERLQNYLEVRRHVAEFDLELCKETVGRDEQTVLDLYRKLSILLVFDFEGAVALKSWDDLGNIVRKAETCKDETTLKAMGDCLLRSETPSKGKVAKLAPLYLQQILNGSLPRPSTTPLISSPAEKRIYVSVGHCEPSSWLALWRTQDK</sequence>
<gene>
    <name evidence="3" type="ORF">CSOL1703_00011360</name>
</gene>
<dbReference type="InterPro" id="IPR039057">
    <property type="entry name" value="Spo22/ZIP4"/>
</dbReference>
<feature type="region of interest" description="Disordered" evidence="2">
    <location>
        <begin position="1"/>
        <end position="20"/>
    </location>
</feature>
<dbReference type="OrthoDB" id="65716at2759"/>